<keyword evidence="4" id="KW-0812">Transmembrane</keyword>
<feature type="transmembrane region" description="Helical" evidence="4">
    <location>
        <begin position="301"/>
        <end position="320"/>
    </location>
</feature>
<dbReference type="GO" id="GO:0005886">
    <property type="term" value="C:plasma membrane"/>
    <property type="evidence" value="ECO:0007669"/>
    <property type="project" value="TreeGrafter"/>
</dbReference>
<name>A0A9X3CIX8_9VIBR</name>
<protein>
    <recommendedName>
        <fullName evidence="2">diguanylate cyclase</fullName>
        <ecNumber evidence="2">2.7.7.65</ecNumber>
    </recommendedName>
</protein>
<dbReference type="NCBIfam" id="TIGR00254">
    <property type="entry name" value="GGDEF"/>
    <property type="match status" value="1"/>
</dbReference>
<feature type="domain" description="GGDEF" evidence="5">
    <location>
        <begin position="358"/>
        <end position="487"/>
    </location>
</feature>
<dbReference type="GO" id="GO:0043709">
    <property type="term" value="P:cell adhesion involved in single-species biofilm formation"/>
    <property type="evidence" value="ECO:0007669"/>
    <property type="project" value="TreeGrafter"/>
</dbReference>
<evidence type="ECO:0000256" key="2">
    <source>
        <dbReference type="ARBA" id="ARBA00012528"/>
    </source>
</evidence>
<dbReference type="RefSeq" id="WP_265688781.1">
    <property type="nucleotide sequence ID" value="NZ_JAKRRX010000131.1"/>
</dbReference>
<dbReference type="EMBL" id="JAKRRX010000131">
    <property type="protein sequence ID" value="MCW8335660.1"/>
    <property type="molecule type" value="Genomic_DNA"/>
</dbReference>
<dbReference type="GO" id="GO:0052621">
    <property type="term" value="F:diguanylate cyclase activity"/>
    <property type="evidence" value="ECO:0007669"/>
    <property type="project" value="UniProtKB-EC"/>
</dbReference>
<comment type="catalytic activity">
    <reaction evidence="3">
        <text>2 GTP = 3',3'-c-di-GMP + 2 diphosphate</text>
        <dbReference type="Rhea" id="RHEA:24898"/>
        <dbReference type="ChEBI" id="CHEBI:33019"/>
        <dbReference type="ChEBI" id="CHEBI:37565"/>
        <dbReference type="ChEBI" id="CHEBI:58805"/>
        <dbReference type="EC" id="2.7.7.65"/>
    </reaction>
</comment>
<comment type="cofactor">
    <cofactor evidence="1">
        <name>Mg(2+)</name>
        <dbReference type="ChEBI" id="CHEBI:18420"/>
    </cofactor>
</comment>
<dbReference type="Pfam" id="PF00990">
    <property type="entry name" value="GGDEF"/>
    <property type="match status" value="1"/>
</dbReference>
<keyword evidence="7" id="KW-1185">Reference proteome</keyword>
<dbReference type="FunFam" id="3.30.70.270:FF:000001">
    <property type="entry name" value="Diguanylate cyclase domain protein"/>
    <property type="match status" value="1"/>
</dbReference>
<comment type="caution">
    <text evidence="6">The sequence shown here is derived from an EMBL/GenBank/DDBJ whole genome shotgun (WGS) entry which is preliminary data.</text>
</comment>
<evidence type="ECO:0000313" key="6">
    <source>
        <dbReference type="EMBL" id="MCW8335660.1"/>
    </source>
</evidence>
<dbReference type="EC" id="2.7.7.65" evidence="2"/>
<evidence type="ECO:0000313" key="7">
    <source>
        <dbReference type="Proteomes" id="UP001155586"/>
    </source>
</evidence>
<dbReference type="InterPro" id="IPR043128">
    <property type="entry name" value="Rev_trsase/Diguanyl_cyclase"/>
</dbReference>
<gene>
    <name evidence="6" type="ORF">MD483_17765</name>
</gene>
<evidence type="ECO:0000256" key="4">
    <source>
        <dbReference type="SAM" id="Phobius"/>
    </source>
</evidence>
<dbReference type="CDD" id="cd01949">
    <property type="entry name" value="GGDEF"/>
    <property type="match status" value="1"/>
</dbReference>
<dbReference type="SUPFAM" id="SSF55073">
    <property type="entry name" value="Nucleotide cyclase"/>
    <property type="match status" value="1"/>
</dbReference>
<dbReference type="Proteomes" id="UP001155586">
    <property type="component" value="Unassembled WGS sequence"/>
</dbReference>
<reference evidence="6" key="1">
    <citation type="submission" date="2022-02" db="EMBL/GenBank/DDBJ databases">
        <title>Vibrio sp. nov., a new bacterium isolated from Bohai sea, China.</title>
        <authorList>
            <person name="Yuan Y."/>
        </authorList>
    </citation>
    <scope>NUCLEOTIDE SEQUENCE</scope>
    <source>
        <strain evidence="6">DBSS07</strain>
    </source>
</reference>
<sequence>MKAKRHFSLGFVLLTPLIASILILALTAKNYYDSVNRDISSEYERITDSLERATKVITALDYSFTNSYQSKTPLLLEHNSRVIDDELCQMWPIDVLLLAEGKNLSIPAVDIDYMLVGDKSLCLAGSPLYERASSQVSLAPVLSFLHDLDDYLYGVHYIDRESYVMSSPETIAESITKELLSTLKARPYWQITATNKEKITVSGPAKMFLLDQPIITMTMPVFGRGEHQGMLSLDVDADMLLDSGSALPSDIRLIQTKVTPIPSDAVRIVPLQMDGVVFHHVLYYELDMLKEVKNFFVFEKYSIATIIIIYVLSVVILFYVNSHVEKRYLKELAEKDPMTGLLNRRGMEIFLKNTTLGDYIALAVLDIDDFKKVNDTYGHDVGDAVICYMADKIESNIRQTDAVARFGGEEFVLYLRGQDKDRMCETIERVKTAISVQSHEAVEGGFTVSVGVEVVATDQEHDFDTLFKAADEKLYQAKTTGKNKVVF</sequence>
<keyword evidence="4" id="KW-0472">Membrane</keyword>
<keyword evidence="4" id="KW-1133">Transmembrane helix</keyword>
<evidence type="ECO:0000256" key="3">
    <source>
        <dbReference type="ARBA" id="ARBA00034247"/>
    </source>
</evidence>
<evidence type="ECO:0000256" key="1">
    <source>
        <dbReference type="ARBA" id="ARBA00001946"/>
    </source>
</evidence>
<dbReference type="PANTHER" id="PTHR45138">
    <property type="entry name" value="REGULATORY COMPONENTS OF SENSORY TRANSDUCTION SYSTEM"/>
    <property type="match status" value="1"/>
</dbReference>
<dbReference type="GO" id="GO:1902201">
    <property type="term" value="P:negative regulation of bacterial-type flagellum-dependent cell motility"/>
    <property type="evidence" value="ECO:0007669"/>
    <property type="project" value="TreeGrafter"/>
</dbReference>
<proteinExistence type="predicted"/>
<dbReference type="AlphaFoldDB" id="A0A9X3CIX8"/>
<dbReference type="InterPro" id="IPR000160">
    <property type="entry name" value="GGDEF_dom"/>
</dbReference>
<evidence type="ECO:0000259" key="5">
    <source>
        <dbReference type="PROSITE" id="PS50887"/>
    </source>
</evidence>
<accession>A0A9X3CIX8</accession>
<dbReference type="PROSITE" id="PS50887">
    <property type="entry name" value="GGDEF"/>
    <property type="match status" value="1"/>
</dbReference>
<organism evidence="6 7">
    <name type="scientific">Vibrio paucivorans</name>
    <dbReference type="NCBI Taxonomy" id="2829489"/>
    <lineage>
        <taxon>Bacteria</taxon>
        <taxon>Pseudomonadati</taxon>
        <taxon>Pseudomonadota</taxon>
        <taxon>Gammaproteobacteria</taxon>
        <taxon>Vibrionales</taxon>
        <taxon>Vibrionaceae</taxon>
        <taxon>Vibrio</taxon>
    </lineage>
</organism>
<dbReference type="Gene3D" id="3.30.70.270">
    <property type="match status" value="1"/>
</dbReference>
<dbReference type="InterPro" id="IPR029787">
    <property type="entry name" value="Nucleotide_cyclase"/>
</dbReference>
<dbReference type="PANTHER" id="PTHR45138:SF9">
    <property type="entry name" value="DIGUANYLATE CYCLASE DGCM-RELATED"/>
    <property type="match status" value="1"/>
</dbReference>
<dbReference type="SMART" id="SM00267">
    <property type="entry name" value="GGDEF"/>
    <property type="match status" value="1"/>
</dbReference>
<dbReference type="InterPro" id="IPR050469">
    <property type="entry name" value="Diguanylate_Cyclase"/>
</dbReference>